<dbReference type="SMART" id="SM00364">
    <property type="entry name" value="LRR_BAC"/>
    <property type="match status" value="4"/>
</dbReference>
<evidence type="ECO:0000256" key="1">
    <source>
        <dbReference type="ARBA" id="ARBA00022614"/>
    </source>
</evidence>
<feature type="region of interest" description="Disordered" evidence="3">
    <location>
        <begin position="770"/>
        <end position="808"/>
    </location>
</feature>
<evidence type="ECO:0000313" key="4">
    <source>
        <dbReference type="EMBL" id="ODQ79109.1"/>
    </source>
</evidence>
<keyword evidence="1" id="KW-0433">Leucine-rich repeat</keyword>
<dbReference type="EMBL" id="KV454433">
    <property type="protein sequence ID" value="ODQ79109.1"/>
    <property type="molecule type" value="Genomic_DNA"/>
</dbReference>
<evidence type="ECO:0000256" key="3">
    <source>
        <dbReference type="SAM" id="MobiDB-lite"/>
    </source>
</evidence>
<proteinExistence type="predicted"/>
<dbReference type="STRING" id="984486.A0A1E3QN29"/>
<evidence type="ECO:0000313" key="5">
    <source>
        <dbReference type="Proteomes" id="UP000094336"/>
    </source>
</evidence>
<sequence>MPRFVLLLWDDLPSEIVSKIVAYLPKLTLEVLMRSENERIAVMACRSYYECIELRFCEPKMQGIQKPIDLSAIQISVPEFEALTKRNDLSQLHIKKLYVSVLNGIKNFSFLRGETFAKVSAVLSDVIIDLQSYSEMEAFDWNWLPADPQVWECIRAITILDHRINPNIPPLPSKLRKLKITQRDHAVAIKTNAPIFELPPRLCELHLCIPWMPMSLYGEIPSSLEVLTLITVKDFSVQRFNELNLANLKFLRLQTIKTVGQIDELFEMPLLLEELELCHCSINRFRQGEMPPNLKALYVVQCPLREFRAGTLPDTLTSIRFHNTKLLSSEVRAMKFPPKLRILEIVHSLLTSIAFVNALPSSLTRLVLNHNALGDLNEADGIDPVGAYAIVFPGGLETLQLEYNWKFFSSYRPSSLVFPPCLMELALTGMHMGSVEGLQLPPRLKFLNLSSNKIISIEALTIPPRLTQLMLAYNSLEEFSKILPDSIETLNLFNSGLTKLVNFHLPVNCSNFEISHNPLLKKLDFSNADDPCLKIRSLLLNRLDINTLGDISPLPECLETLAIRGSLINTLSGFRFPLSLKVLKATGNQITSLEGATFPPNLEILRLCKNKITSVANVEFPASLLNLELEVNKITSIDGIKLPPRLKRFDVESNAIAAIRNLQLPDSLRLFSILGQECETLARSPDDTTSPLRISSPRIGPLKGLSDISGLVKLPSNLKTLELCENSLTEEGISNLEIPDGLTNLHMHGNQVENYSAWIETIKAKYPNLEIDGGAEPDSDGSFMESDDSDYLRSGDGDTEPDSDGSFM</sequence>
<dbReference type="InterPro" id="IPR050836">
    <property type="entry name" value="SDS22/Internalin_LRR"/>
</dbReference>
<organism evidence="4 5">
    <name type="scientific">Babjeviella inositovora NRRL Y-12698</name>
    <dbReference type="NCBI Taxonomy" id="984486"/>
    <lineage>
        <taxon>Eukaryota</taxon>
        <taxon>Fungi</taxon>
        <taxon>Dikarya</taxon>
        <taxon>Ascomycota</taxon>
        <taxon>Saccharomycotina</taxon>
        <taxon>Pichiomycetes</taxon>
        <taxon>Serinales incertae sedis</taxon>
        <taxon>Babjeviella</taxon>
    </lineage>
</organism>
<name>A0A1E3QN29_9ASCO</name>
<dbReference type="SUPFAM" id="SSF52058">
    <property type="entry name" value="L domain-like"/>
    <property type="match status" value="2"/>
</dbReference>
<dbReference type="PANTHER" id="PTHR46652:SF3">
    <property type="entry name" value="LEUCINE-RICH REPEAT-CONTAINING PROTEIN 9"/>
    <property type="match status" value="1"/>
</dbReference>
<dbReference type="Gene3D" id="3.80.10.10">
    <property type="entry name" value="Ribonuclease Inhibitor"/>
    <property type="match status" value="4"/>
</dbReference>
<evidence type="ECO:0000256" key="2">
    <source>
        <dbReference type="ARBA" id="ARBA00022737"/>
    </source>
</evidence>
<keyword evidence="5" id="KW-1185">Reference proteome</keyword>
<accession>A0A1E3QN29</accession>
<dbReference type="AlphaFoldDB" id="A0A1E3QN29"/>
<dbReference type="GeneID" id="30147064"/>
<gene>
    <name evidence="4" type="ORF">BABINDRAFT_162174</name>
</gene>
<dbReference type="RefSeq" id="XP_018984437.1">
    <property type="nucleotide sequence ID" value="XM_019129211.1"/>
</dbReference>
<dbReference type="Proteomes" id="UP000094336">
    <property type="component" value="Unassembled WGS sequence"/>
</dbReference>
<dbReference type="OrthoDB" id="7451790at2759"/>
<keyword evidence="2" id="KW-0677">Repeat</keyword>
<dbReference type="InterPro" id="IPR001611">
    <property type="entry name" value="Leu-rich_rpt"/>
</dbReference>
<reference evidence="5" key="1">
    <citation type="submission" date="2016-05" db="EMBL/GenBank/DDBJ databases">
        <title>Comparative genomics of biotechnologically important yeasts.</title>
        <authorList>
            <consortium name="DOE Joint Genome Institute"/>
            <person name="Riley R."/>
            <person name="Haridas S."/>
            <person name="Wolfe K.H."/>
            <person name="Lopes M.R."/>
            <person name="Hittinger C.T."/>
            <person name="Goker M."/>
            <person name="Salamov A."/>
            <person name="Wisecaver J."/>
            <person name="Long T.M."/>
            <person name="Aerts A.L."/>
            <person name="Barry K."/>
            <person name="Choi C."/>
            <person name="Clum A."/>
            <person name="Coughlan A.Y."/>
            <person name="Deshpande S."/>
            <person name="Douglass A.P."/>
            <person name="Hanson S.J."/>
            <person name="Klenk H.-P."/>
            <person name="Labutti K."/>
            <person name="Lapidus A."/>
            <person name="Lindquist E."/>
            <person name="Lipzen A."/>
            <person name="Meier-Kolthoff J.P."/>
            <person name="Ohm R.A."/>
            <person name="Otillar R.P."/>
            <person name="Pangilinan J."/>
            <person name="Peng Y."/>
            <person name="Rokas A."/>
            <person name="Rosa C.A."/>
            <person name="Scheuner C."/>
            <person name="Sibirny A.A."/>
            <person name="Slot J.C."/>
            <person name="Stielow J.B."/>
            <person name="Sun H."/>
            <person name="Kurtzman C.P."/>
            <person name="Blackwell M."/>
            <person name="Grigoriev I.V."/>
            <person name="Jeffries T.W."/>
        </authorList>
    </citation>
    <scope>NUCLEOTIDE SEQUENCE [LARGE SCALE GENOMIC DNA]</scope>
    <source>
        <strain evidence="5">NRRL Y-12698</strain>
    </source>
</reference>
<dbReference type="SMART" id="SM00365">
    <property type="entry name" value="LRR_SD22"/>
    <property type="match status" value="5"/>
</dbReference>
<feature type="compositionally biased region" description="Acidic residues" evidence="3">
    <location>
        <begin position="797"/>
        <end position="808"/>
    </location>
</feature>
<dbReference type="PANTHER" id="PTHR46652">
    <property type="entry name" value="LEUCINE-RICH REPEAT AND IQ DOMAIN-CONTAINING PROTEIN 1-RELATED"/>
    <property type="match status" value="1"/>
</dbReference>
<dbReference type="InterPro" id="IPR032675">
    <property type="entry name" value="LRR_dom_sf"/>
</dbReference>
<dbReference type="PROSITE" id="PS51450">
    <property type="entry name" value="LRR"/>
    <property type="match status" value="1"/>
</dbReference>
<feature type="compositionally biased region" description="Acidic residues" evidence="3">
    <location>
        <begin position="773"/>
        <end position="789"/>
    </location>
</feature>
<protein>
    <submittedName>
        <fullName evidence="4">Uncharacterized protein</fullName>
    </submittedName>
</protein>